<feature type="transmembrane region" description="Helical" evidence="1">
    <location>
        <begin position="196"/>
        <end position="217"/>
    </location>
</feature>
<sequence length="218" mass="21822">MARSLPLVCVALTLSLLAAVPCSAQTNLTQTLLSLQTDSTYSTVATAIVAANLTEPIVSLSDSSGVTLLAPNNEAFNALGNATVSCLLAQPGLVLLSTVLRYHVIAGFYNSTAIVAAAPVSLPSVLGPDLNITVSGSTVQVNTVPVVAPDVIQAIPSAVVHGISSVLIPPGGLQAVQAYCASAPTTPTPVGASSGLLSGFNGLFALAMFAVCALQVLL</sequence>
<dbReference type="SUPFAM" id="SSF82153">
    <property type="entry name" value="FAS1 domain"/>
    <property type="match status" value="1"/>
</dbReference>
<dbReference type="OrthoDB" id="286301at2759"/>
<protein>
    <recommendedName>
        <fullName evidence="3">FAS1 domain-containing protein</fullName>
    </recommendedName>
</protein>
<dbReference type="SMART" id="SM00554">
    <property type="entry name" value="FAS1"/>
    <property type="match status" value="1"/>
</dbReference>
<evidence type="ECO:0000256" key="1">
    <source>
        <dbReference type="SAM" id="Phobius"/>
    </source>
</evidence>
<dbReference type="Proteomes" id="UP000054558">
    <property type="component" value="Unassembled WGS sequence"/>
</dbReference>
<organism evidence="4 5">
    <name type="scientific">Klebsormidium nitens</name>
    <name type="common">Green alga</name>
    <name type="synonym">Ulothrix nitens</name>
    <dbReference type="NCBI Taxonomy" id="105231"/>
    <lineage>
        <taxon>Eukaryota</taxon>
        <taxon>Viridiplantae</taxon>
        <taxon>Streptophyta</taxon>
        <taxon>Klebsormidiophyceae</taxon>
        <taxon>Klebsormidiales</taxon>
        <taxon>Klebsormidiaceae</taxon>
        <taxon>Klebsormidium</taxon>
    </lineage>
</organism>
<feature type="chain" id="PRO_5013322127" description="FAS1 domain-containing protein" evidence="2">
    <location>
        <begin position="25"/>
        <end position="218"/>
    </location>
</feature>
<gene>
    <name evidence="4" type="ORF">KFL_008860030</name>
</gene>
<dbReference type="OMA" id="YHIIAGP"/>
<accession>A0A1Y1ITF7</accession>
<evidence type="ECO:0000313" key="4">
    <source>
        <dbReference type="EMBL" id="GAQ91937.1"/>
    </source>
</evidence>
<evidence type="ECO:0000256" key="2">
    <source>
        <dbReference type="SAM" id="SignalP"/>
    </source>
</evidence>
<keyword evidence="2" id="KW-0732">Signal</keyword>
<name>A0A1Y1ITF7_KLENI</name>
<dbReference type="PANTHER" id="PTHR10900:SF77">
    <property type="entry name" value="FI19380P1"/>
    <property type="match status" value="1"/>
</dbReference>
<keyword evidence="1" id="KW-0472">Membrane</keyword>
<dbReference type="InterPro" id="IPR000782">
    <property type="entry name" value="FAS1_domain"/>
</dbReference>
<dbReference type="InterPro" id="IPR036378">
    <property type="entry name" value="FAS1_dom_sf"/>
</dbReference>
<keyword evidence="1" id="KW-1133">Transmembrane helix</keyword>
<dbReference type="Gene3D" id="2.30.180.10">
    <property type="entry name" value="FAS1 domain"/>
    <property type="match status" value="1"/>
</dbReference>
<evidence type="ECO:0000259" key="3">
    <source>
        <dbReference type="PROSITE" id="PS50213"/>
    </source>
</evidence>
<dbReference type="AlphaFoldDB" id="A0A1Y1ITF7"/>
<dbReference type="STRING" id="105231.A0A1Y1ITF7"/>
<dbReference type="PROSITE" id="PS50213">
    <property type="entry name" value="FAS1"/>
    <property type="match status" value="1"/>
</dbReference>
<proteinExistence type="predicted"/>
<dbReference type="EMBL" id="DF237835">
    <property type="protein sequence ID" value="GAQ91937.1"/>
    <property type="molecule type" value="Genomic_DNA"/>
</dbReference>
<dbReference type="InterPro" id="IPR050904">
    <property type="entry name" value="Adhesion/Biosynth-related"/>
</dbReference>
<dbReference type="Pfam" id="PF02469">
    <property type="entry name" value="Fasciclin"/>
    <property type="match status" value="1"/>
</dbReference>
<feature type="domain" description="FAS1" evidence="3">
    <location>
        <begin position="28"/>
        <end position="167"/>
    </location>
</feature>
<keyword evidence="5" id="KW-1185">Reference proteome</keyword>
<dbReference type="PANTHER" id="PTHR10900">
    <property type="entry name" value="PERIOSTIN-RELATED"/>
    <property type="match status" value="1"/>
</dbReference>
<feature type="signal peptide" evidence="2">
    <location>
        <begin position="1"/>
        <end position="24"/>
    </location>
</feature>
<reference evidence="4 5" key="1">
    <citation type="journal article" date="2014" name="Nat. Commun.">
        <title>Klebsormidium flaccidum genome reveals primary factors for plant terrestrial adaptation.</title>
        <authorList>
            <person name="Hori K."/>
            <person name="Maruyama F."/>
            <person name="Fujisawa T."/>
            <person name="Togashi T."/>
            <person name="Yamamoto N."/>
            <person name="Seo M."/>
            <person name="Sato S."/>
            <person name="Yamada T."/>
            <person name="Mori H."/>
            <person name="Tajima N."/>
            <person name="Moriyama T."/>
            <person name="Ikeuchi M."/>
            <person name="Watanabe M."/>
            <person name="Wada H."/>
            <person name="Kobayashi K."/>
            <person name="Saito M."/>
            <person name="Masuda T."/>
            <person name="Sasaki-Sekimoto Y."/>
            <person name="Mashiguchi K."/>
            <person name="Awai K."/>
            <person name="Shimojima M."/>
            <person name="Masuda S."/>
            <person name="Iwai M."/>
            <person name="Nobusawa T."/>
            <person name="Narise T."/>
            <person name="Kondo S."/>
            <person name="Saito H."/>
            <person name="Sato R."/>
            <person name="Murakawa M."/>
            <person name="Ihara Y."/>
            <person name="Oshima-Yamada Y."/>
            <person name="Ohtaka K."/>
            <person name="Satoh M."/>
            <person name="Sonobe K."/>
            <person name="Ishii M."/>
            <person name="Ohtani R."/>
            <person name="Kanamori-Sato M."/>
            <person name="Honoki R."/>
            <person name="Miyazaki D."/>
            <person name="Mochizuki H."/>
            <person name="Umetsu J."/>
            <person name="Higashi K."/>
            <person name="Shibata D."/>
            <person name="Kamiya Y."/>
            <person name="Sato N."/>
            <person name="Nakamura Y."/>
            <person name="Tabata S."/>
            <person name="Ida S."/>
            <person name="Kurokawa K."/>
            <person name="Ohta H."/>
        </authorList>
    </citation>
    <scope>NUCLEOTIDE SEQUENCE [LARGE SCALE GENOMIC DNA]</scope>
    <source>
        <strain evidence="4 5">NIES-2285</strain>
    </source>
</reference>
<keyword evidence="1" id="KW-0812">Transmembrane</keyword>
<evidence type="ECO:0000313" key="5">
    <source>
        <dbReference type="Proteomes" id="UP000054558"/>
    </source>
</evidence>